<evidence type="ECO:0000256" key="5">
    <source>
        <dbReference type="ARBA" id="ARBA00022691"/>
    </source>
</evidence>
<evidence type="ECO:0000256" key="3">
    <source>
        <dbReference type="ARBA" id="ARBA00022603"/>
    </source>
</evidence>
<evidence type="ECO:0000313" key="10">
    <source>
        <dbReference type="Proteomes" id="UP001151071"/>
    </source>
</evidence>
<feature type="binding site" evidence="7">
    <location>
        <position position="131"/>
    </location>
    <ligand>
        <name>S-adenosyl-L-methionine</name>
        <dbReference type="ChEBI" id="CHEBI:59789"/>
    </ligand>
</feature>
<accession>A0A9X3TQF8</accession>
<sequence>MTRAVGKDIATPTRTREILEKYGFSFKKSLGQNFLIDTNILHNIVAAAELDKGKAALEIGPGIGALTEQLGRAAGRVVAVEIDQRLLPILAETLAPYENVEVVHGDVLELDLRALLADKLAGYEQVSVVANLPYYVTTPILMKLLEERLSLEHIVVMIQKEVADRIAAKPGTKDYGSLSVAAQFFAETEVAMVVPASVFIPRPNVDSAVIKLTIRKQPPVEVDDEALFFRVVRACFAQRRKTLLNNLMNGLFDKTQKDDVVRLLAELGIDPGRRGETLGIEEFARLANAIRRSNLMPHRT</sequence>
<dbReference type="Gene3D" id="3.40.50.150">
    <property type="entry name" value="Vaccinia Virus protein VP39"/>
    <property type="match status" value="1"/>
</dbReference>
<keyword evidence="10" id="KW-1185">Reference proteome</keyword>
<dbReference type="RefSeq" id="WP_029098037.1">
    <property type="nucleotide sequence ID" value="NZ_JAPYYP010000011.1"/>
</dbReference>
<dbReference type="SUPFAM" id="SSF53335">
    <property type="entry name" value="S-adenosyl-L-methionine-dependent methyltransferases"/>
    <property type="match status" value="1"/>
</dbReference>
<dbReference type="InterPro" id="IPR020598">
    <property type="entry name" value="rRNA_Ade_methylase_Trfase_N"/>
</dbReference>
<dbReference type="Gene3D" id="1.10.8.100">
    <property type="entry name" value="Ribosomal RNA adenine dimethylase-like, domain 2"/>
    <property type="match status" value="1"/>
</dbReference>
<dbReference type="GO" id="GO:0005829">
    <property type="term" value="C:cytosol"/>
    <property type="evidence" value="ECO:0007669"/>
    <property type="project" value="TreeGrafter"/>
</dbReference>
<dbReference type="SMART" id="SM00650">
    <property type="entry name" value="rADc"/>
    <property type="match status" value="1"/>
</dbReference>
<feature type="binding site" evidence="7">
    <location>
        <position position="60"/>
    </location>
    <ligand>
        <name>S-adenosyl-L-methionine</name>
        <dbReference type="ChEBI" id="CHEBI:59789"/>
    </ligand>
</feature>
<dbReference type="InterPro" id="IPR029063">
    <property type="entry name" value="SAM-dependent_MTases_sf"/>
</dbReference>
<name>A0A9X3TQF8_9BACL</name>
<evidence type="ECO:0000256" key="6">
    <source>
        <dbReference type="ARBA" id="ARBA00022884"/>
    </source>
</evidence>
<dbReference type="InterPro" id="IPR011530">
    <property type="entry name" value="rRNA_adenine_dimethylase"/>
</dbReference>
<dbReference type="CDD" id="cd02440">
    <property type="entry name" value="AdoMet_MTases"/>
    <property type="match status" value="1"/>
</dbReference>
<feature type="binding site" evidence="7">
    <location>
        <position position="81"/>
    </location>
    <ligand>
        <name>S-adenosyl-L-methionine</name>
        <dbReference type="ChEBI" id="CHEBI:59789"/>
    </ligand>
</feature>
<keyword evidence="1 7" id="KW-0963">Cytoplasm</keyword>
<dbReference type="EC" id="2.1.1.182" evidence="7"/>
<dbReference type="PANTHER" id="PTHR11727">
    <property type="entry name" value="DIMETHYLADENOSINE TRANSFERASE"/>
    <property type="match status" value="1"/>
</dbReference>
<evidence type="ECO:0000259" key="8">
    <source>
        <dbReference type="SMART" id="SM00650"/>
    </source>
</evidence>
<keyword evidence="4 7" id="KW-0808">Transferase</keyword>
<gene>
    <name evidence="7 9" type="primary">rsmA</name>
    <name evidence="7" type="synonym">ksgA</name>
    <name evidence="9" type="ORF">O3V59_10980</name>
</gene>
<comment type="function">
    <text evidence="7">Specifically dimethylates two adjacent adenosines (A1518 and A1519) in the loop of a conserved hairpin near the 3'-end of 16S rRNA in the 30S particle. May play a critical role in biogenesis of 30S subunits.</text>
</comment>
<evidence type="ECO:0000313" key="9">
    <source>
        <dbReference type="EMBL" id="MDA5108884.1"/>
    </source>
</evidence>
<keyword evidence="6 7" id="KW-0694">RNA-binding</keyword>
<comment type="catalytic activity">
    <reaction evidence="7">
        <text>adenosine(1518)/adenosine(1519) in 16S rRNA + 4 S-adenosyl-L-methionine = N(6)-dimethyladenosine(1518)/N(6)-dimethyladenosine(1519) in 16S rRNA + 4 S-adenosyl-L-homocysteine + 4 H(+)</text>
        <dbReference type="Rhea" id="RHEA:19609"/>
        <dbReference type="Rhea" id="RHEA-COMP:10232"/>
        <dbReference type="Rhea" id="RHEA-COMP:10233"/>
        <dbReference type="ChEBI" id="CHEBI:15378"/>
        <dbReference type="ChEBI" id="CHEBI:57856"/>
        <dbReference type="ChEBI" id="CHEBI:59789"/>
        <dbReference type="ChEBI" id="CHEBI:74411"/>
        <dbReference type="ChEBI" id="CHEBI:74493"/>
        <dbReference type="EC" id="2.1.1.182"/>
    </reaction>
</comment>
<evidence type="ECO:0000256" key="1">
    <source>
        <dbReference type="ARBA" id="ARBA00022490"/>
    </source>
</evidence>
<dbReference type="Pfam" id="PF00398">
    <property type="entry name" value="RrnaAD"/>
    <property type="match status" value="1"/>
</dbReference>
<feature type="domain" description="Ribosomal RNA adenine methylase transferase N-terminal" evidence="8">
    <location>
        <begin position="40"/>
        <end position="216"/>
    </location>
</feature>
<dbReference type="InterPro" id="IPR023165">
    <property type="entry name" value="rRNA_Ade_diMease-like_C"/>
</dbReference>
<dbReference type="InterPro" id="IPR001737">
    <property type="entry name" value="KsgA/Erm"/>
</dbReference>
<reference evidence="9" key="1">
    <citation type="submission" date="2022-12" db="EMBL/GenBank/DDBJ databases">
        <title>Draft genome sequence of the thermophilic strain Brevibacillus thermoruber HT42, isolated from Los Humeros, Puebla, Mexico, with biotechnological potential.</title>
        <authorList>
            <person name="Lara Sanchez J."/>
            <person name="Solis Palacios R."/>
            <person name="Bustos Baena A.S."/>
            <person name="Ruz Baez A.E."/>
            <person name="Espinosa Luna G."/>
            <person name="Oliart Ros R.M."/>
        </authorList>
    </citation>
    <scope>NUCLEOTIDE SEQUENCE</scope>
    <source>
        <strain evidence="9">HT42</strain>
    </source>
</reference>
<feature type="binding site" evidence="7">
    <location>
        <position position="33"/>
    </location>
    <ligand>
        <name>S-adenosyl-L-methionine</name>
        <dbReference type="ChEBI" id="CHEBI:59789"/>
    </ligand>
</feature>
<evidence type="ECO:0000256" key="4">
    <source>
        <dbReference type="ARBA" id="ARBA00022679"/>
    </source>
</evidence>
<feature type="binding site" evidence="7">
    <location>
        <position position="106"/>
    </location>
    <ligand>
        <name>S-adenosyl-L-methionine</name>
        <dbReference type="ChEBI" id="CHEBI:59789"/>
    </ligand>
</feature>
<dbReference type="FunFam" id="3.40.50.150:FF:000023">
    <property type="entry name" value="Ribosomal RNA small subunit methyltransferase A"/>
    <property type="match status" value="1"/>
</dbReference>
<dbReference type="InterPro" id="IPR020596">
    <property type="entry name" value="rRNA_Ade_Mease_Trfase_CS"/>
</dbReference>
<comment type="caution">
    <text evidence="9">The sequence shown here is derived from an EMBL/GenBank/DDBJ whole genome shotgun (WGS) entry which is preliminary data.</text>
</comment>
<dbReference type="EMBL" id="JAPYYP010000011">
    <property type="protein sequence ID" value="MDA5108884.1"/>
    <property type="molecule type" value="Genomic_DNA"/>
</dbReference>
<dbReference type="AlphaFoldDB" id="A0A9X3TQF8"/>
<dbReference type="GO" id="GO:0052908">
    <property type="term" value="F:16S rRNA (adenine(1518)-N(6)/adenine(1519)-N(6))-dimethyltransferase activity"/>
    <property type="evidence" value="ECO:0007669"/>
    <property type="project" value="UniProtKB-EC"/>
</dbReference>
<dbReference type="GO" id="GO:0003723">
    <property type="term" value="F:RNA binding"/>
    <property type="evidence" value="ECO:0007669"/>
    <property type="project" value="UniProtKB-KW"/>
</dbReference>
<keyword evidence="3 7" id="KW-0489">Methyltransferase</keyword>
<dbReference type="PROSITE" id="PS01131">
    <property type="entry name" value="RRNA_A_DIMETH"/>
    <property type="match status" value="1"/>
</dbReference>
<dbReference type="Proteomes" id="UP001151071">
    <property type="component" value="Unassembled WGS sequence"/>
</dbReference>
<protein>
    <recommendedName>
        <fullName evidence="7">Ribosomal RNA small subunit methyltransferase A</fullName>
        <ecNumber evidence="7">2.1.1.182</ecNumber>
    </recommendedName>
    <alternativeName>
        <fullName evidence="7">16S rRNA (adenine(1518)-N(6)/adenine(1519)-N(6))-dimethyltransferase</fullName>
    </alternativeName>
    <alternativeName>
        <fullName evidence="7">16S rRNA dimethyladenosine transferase</fullName>
    </alternativeName>
    <alternativeName>
        <fullName evidence="7">16S rRNA dimethylase</fullName>
    </alternativeName>
    <alternativeName>
        <fullName evidence="7">S-adenosylmethionine-6-N', N'-adenosyl(rRNA) dimethyltransferase</fullName>
    </alternativeName>
</protein>
<evidence type="ECO:0000256" key="2">
    <source>
        <dbReference type="ARBA" id="ARBA00022552"/>
    </source>
</evidence>
<comment type="similarity">
    <text evidence="7">Belongs to the class I-like SAM-binding methyltransferase superfamily. rRNA adenine N(6)-methyltransferase family. RsmA subfamily.</text>
</comment>
<dbReference type="PANTHER" id="PTHR11727:SF7">
    <property type="entry name" value="DIMETHYLADENOSINE TRANSFERASE-RELATED"/>
    <property type="match status" value="1"/>
</dbReference>
<evidence type="ECO:0000256" key="7">
    <source>
        <dbReference type="HAMAP-Rule" id="MF_00607"/>
    </source>
</evidence>
<comment type="subcellular location">
    <subcellularLocation>
        <location evidence="7">Cytoplasm</location>
    </subcellularLocation>
</comment>
<keyword evidence="2 7" id="KW-0698">rRNA processing</keyword>
<dbReference type="HAMAP" id="MF_00607">
    <property type="entry name" value="16SrRNA_methyltr_A"/>
    <property type="match status" value="1"/>
</dbReference>
<dbReference type="NCBIfam" id="TIGR00755">
    <property type="entry name" value="ksgA"/>
    <property type="match status" value="1"/>
</dbReference>
<feature type="binding site" evidence="7">
    <location>
        <position position="35"/>
    </location>
    <ligand>
        <name>S-adenosyl-L-methionine</name>
        <dbReference type="ChEBI" id="CHEBI:59789"/>
    </ligand>
</feature>
<organism evidence="9 10">
    <name type="scientific">Brevibacillus thermoruber</name>
    <dbReference type="NCBI Taxonomy" id="33942"/>
    <lineage>
        <taxon>Bacteria</taxon>
        <taxon>Bacillati</taxon>
        <taxon>Bacillota</taxon>
        <taxon>Bacilli</taxon>
        <taxon>Bacillales</taxon>
        <taxon>Paenibacillaceae</taxon>
        <taxon>Brevibacillus</taxon>
    </lineage>
</organism>
<keyword evidence="5 7" id="KW-0949">S-adenosyl-L-methionine</keyword>
<proteinExistence type="inferred from homology"/>